<dbReference type="eggNOG" id="COG1680">
    <property type="taxonomic scope" value="Bacteria"/>
</dbReference>
<dbReference type="Gene3D" id="3.40.710.10">
    <property type="entry name" value="DD-peptidase/beta-lactamase superfamily"/>
    <property type="match status" value="1"/>
</dbReference>
<dbReference type="GO" id="GO:0016787">
    <property type="term" value="F:hydrolase activity"/>
    <property type="evidence" value="ECO:0007669"/>
    <property type="project" value="UniProtKB-KW"/>
</dbReference>
<protein>
    <recommendedName>
        <fullName evidence="2">Beta-lactamase-related domain-containing protein</fullName>
    </recommendedName>
</protein>
<dbReference type="AlphaFoldDB" id="Q5M2X7"/>
<proteinExistence type="predicted"/>
<dbReference type="STRING" id="264199.stu1667"/>
<dbReference type="InterPro" id="IPR012338">
    <property type="entry name" value="Beta-lactam/transpept-like"/>
</dbReference>
<dbReference type="Pfam" id="PF00144">
    <property type="entry name" value="Beta-lactamase"/>
    <property type="match status" value="1"/>
</dbReference>
<dbReference type="EMBL" id="CP000023">
    <property type="protein sequence ID" value="AAV61270.1"/>
    <property type="molecule type" value="Genomic_DNA"/>
</dbReference>
<gene>
    <name evidence="3" type="ordered locus">stu1667</name>
</gene>
<dbReference type="KEGG" id="stl:stu1667"/>
<dbReference type="PANTHER" id="PTHR43283">
    <property type="entry name" value="BETA-LACTAMASE-RELATED"/>
    <property type="match status" value="1"/>
</dbReference>
<dbReference type="MEROPS" id="S12.950"/>
<evidence type="ECO:0000313" key="3">
    <source>
        <dbReference type="EMBL" id="AAV61270.1"/>
    </source>
</evidence>
<reference evidence="3 4" key="1">
    <citation type="journal article" date="2004" name="Nat. Biotechnol.">
        <title>Complete sequence and comparative genome analysis of the dairy bacterium Streptococcus thermophilus.</title>
        <authorList>
            <person name="Bolotin A."/>
            <person name="Quinquis B."/>
            <person name="Renault P."/>
            <person name="Sorokin A."/>
            <person name="Ehrlich S.D."/>
            <person name="Kulakauskas S."/>
            <person name="Lapidus A."/>
            <person name="Goltsman E."/>
            <person name="Mazur M."/>
            <person name="Pusch G.D."/>
            <person name="Fonstein M."/>
            <person name="Overbeek R."/>
            <person name="Kyprides N."/>
            <person name="Purnelle B."/>
            <person name="Prozzi D."/>
            <person name="Ngui K."/>
            <person name="Masuy D."/>
            <person name="Hancy F."/>
            <person name="Burteau S."/>
            <person name="Boutry M."/>
            <person name="Delcour J."/>
            <person name="Goffeau A."/>
            <person name="Hols P."/>
        </authorList>
    </citation>
    <scope>NUCLEOTIDE SEQUENCE [LARGE SCALE GENOMIC DNA]</scope>
    <source>
        <strain evidence="4">ATCC BAA-250 / LMG 18311</strain>
    </source>
</reference>
<dbReference type="InterPro" id="IPR050789">
    <property type="entry name" value="Diverse_Enzym_Activities"/>
</dbReference>
<dbReference type="PANTHER" id="PTHR43283:SF11">
    <property type="entry name" value="BETA-LACTAMASE-RELATED DOMAIN-CONTAINING PROTEIN"/>
    <property type="match status" value="1"/>
</dbReference>
<dbReference type="InterPro" id="IPR001466">
    <property type="entry name" value="Beta-lactam-related"/>
</dbReference>
<feature type="domain" description="Beta-lactamase-related" evidence="2">
    <location>
        <begin position="23"/>
        <end position="305"/>
    </location>
</feature>
<evidence type="ECO:0000256" key="1">
    <source>
        <dbReference type="ARBA" id="ARBA00022801"/>
    </source>
</evidence>
<dbReference type="SUPFAM" id="SSF56601">
    <property type="entry name" value="beta-lactamase/transpeptidase-like"/>
    <property type="match status" value="1"/>
</dbReference>
<dbReference type="Proteomes" id="UP000001170">
    <property type="component" value="Chromosome"/>
</dbReference>
<evidence type="ECO:0000259" key="2">
    <source>
        <dbReference type="Pfam" id="PF00144"/>
    </source>
</evidence>
<dbReference type="HOGENOM" id="CLU_020027_1_0_9"/>
<keyword evidence="4" id="KW-1185">Reference proteome</keyword>
<keyword evidence="1" id="KW-0378">Hydrolase</keyword>
<accession>Q5M2X7</accession>
<evidence type="ECO:0000313" key="4">
    <source>
        <dbReference type="Proteomes" id="UP000001170"/>
    </source>
</evidence>
<organism evidence="3 4">
    <name type="scientific">Streptococcus thermophilus (strain ATCC BAA-250 / LMG 18311)</name>
    <dbReference type="NCBI Taxonomy" id="264199"/>
    <lineage>
        <taxon>Bacteria</taxon>
        <taxon>Bacillati</taxon>
        <taxon>Bacillota</taxon>
        <taxon>Bacilli</taxon>
        <taxon>Lactobacillales</taxon>
        <taxon>Streptococcaceae</taxon>
        <taxon>Streptococcus</taxon>
    </lineage>
</organism>
<name>Q5M2X7_STRT2</name>
<sequence>MVNKIMTNFKQTLLTITDYIKADIFPGASLALYDGKNWQEYYCGTQDGKNPVIPDLTYDLASVSKVVGVGTLCIFYLQSGKLDLDEKFSTYYPEVADKTLTLRQLLSHSSGIDPFIPNRDELDQKGLIAAINAIKVKSDKPFLYTDINFILLGLMLEKLSGQRLDRLFDSEIFQPFGMIDTQFGPVDLAVPTVEGIPGGTVHDPKARVLKEHTGSAGLFSTLKDLEIFVNHYLKDDFAKNLTQNISQSKKERSVAWDLQGDWIIHTGYTGTFVLINIPRQRAGIFLSNRTYYKDERAQWIKDRDALIEIMKKELVCEMVDQGK</sequence>